<dbReference type="InterPro" id="IPR010433">
    <property type="entry name" value="EIF-4B_pln"/>
</dbReference>
<sequence>MEFSWADEVEREEEEAKVKRKANPFGDARPREVVLEEKGVDWRKLDLERDLHSILRKDEKLSKVNAHIRTASINKREQFPLAQRCEIKNTKHVSHANAKSCVQPGPPNTFVPPLKYPPKNIATLMQQIRKMDHNSKSNEYKPRNRYASKYPIPGQNAKDAKKMVLECKDMVRGQRRVVLVDLNQHNNTEARRDTFDTFVMDHRRKNFKCVSHSTSSVADKNGKEFIEDTCDTFGSVIHSTTSLADKVVKDSETMCSKKRGIHSASSVSVLRKRREGKHARRR</sequence>
<protein>
    <submittedName>
        <fullName evidence="3">Uncharacterized protein LOC120273936</fullName>
    </submittedName>
</protein>
<feature type="region of interest" description="Disordered" evidence="1">
    <location>
        <begin position="1"/>
        <end position="28"/>
    </location>
</feature>
<proteinExistence type="predicted"/>
<gene>
    <name evidence="3" type="primary">LOC120273936</name>
</gene>
<dbReference type="GO" id="GO:0003743">
    <property type="term" value="F:translation initiation factor activity"/>
    <property type="evidence" value="ECO:0007669"/>
    <property type="project" value="InterPro"/>
</dbReference>
<reference evidence="3" key="1">
    <citation type="submission" date="2025-08" db="UniProtKB">
        <authorList>
            <consortium name="RefSeq"/>
        </authorList>
    </citation>
    <scope>IDENTIFICATION</scope>
</reference>
<evidence type="ECO:0000256" key="1">
    <source>
        <dbReference type="SAM" id="MobiDB-lite"/>
    </source>
</evidence>
<dbReference type="AlphaFoldDB" id="A0AB40C9R6"/>
<dbReference type="Pfam" id="PF06273">
    <property type="entry name" value="eIF-4B"/>
    <property type="match status" value="1"/>
</dbReference>
<feature type="region of interest" description="Disordered" evidence="1">
    <location>
        <begin position="259"/>
        <end position="282"/>
    </location>
</feature>
<dbReference type="PANTHER" id="PTHR32091:SF24">
    <property type="entry name" value="DUF4005 DOMAIN-CONTAINING PROTEIN"/>
    <property type="match status" value="1"/>
</dbReference>
<feature type="compositionally biased region" description="Acidic residues" evidence="1">
    <location>
        <begin position="1"/>
        <end position="15"/>
    </location>
</feature>
<feature type="compositionally biased region" description="Basic and acidic residues" evidence="1">
    <location>
        <begin position="133"/>
        <end position="142"/>
    </location>
</feature>
<feature type="region of interest" description="Disordered" evidence="1">
    <location>
        <begin position="133"/>
        <end position="154"/>
    </location>
</feature>
<accession>A0AB40C9R6</accession>
<keyword evidence="2" id="KW-1185">Reference proteome</keyword>
<evidence type="ECO:0000313" key="3">
    <source>
        <dbReference type="RefSeq" id="XP_039136620.1"/>
    </source>
</evidence>
<dbReference type="GO" id="GO:0003729">
    <property type="term" value="F:mRNA binding"/>
    <property type="evidence" value="ECO:0007669"/>
    <property type="project" value="TreeGrafter"/>
</dbReference>
<name>A0AB40C9R6_DIOCR</name>
<dbReference type="Proteomes" id="UP001515500">
    <property type="component" value="Chromosome 12"/>
</dbReference>
<evidence type="ECO:0000313" key="2">
    <source>
        <dbReference type="Proteomes" id="UP001515500"/>
    </source>
</evidence>
<organism evidence="2 3">
    <name type="scientific">Dioscorea cayennensis subsp. rotundata</name>
    <name type="common">White Guinea yam</name>
    <name type="synonym">Dioscorea rotundata</name>
    <dbReference type="NCBI Taxonomy" id="55577"/>
    <lineage>
        <taxon>Eukaryota</taxon>
        <taxon>Viridiplantae</taxon>
        <taxon>Streptophyta</taxon>
        <taxon>Embryophyta</taxon>
        <taxon>Tracheophyta</taxon>
        <taxon>Spermatophyta</taxon>
        <taxon>Magnoliopsida</taxon>
        <taxon>Liliopsida</taxon>
        <taxon>Dioscoreales</taxon>
        <taxon>Dioscoreaceae</taxon>
        <taxon>Dioscorea</taxon>
    </lineage>
</organism>
<dbReference type="GeneID" id="120273936"/>
<feature type="compositionally biased region" description="Basic residues" evidence="1">
    <location>
        <begin position="270"/>
        <end position="282"/>
    </location>
</feature>
<dbReference type="RefSeq" id="XP_039136620.1">
    <property type="nucleotide sequence ID" value="XM_039280686.1"/>
</dbReference>
<dbReference type="PANTHER" id="PTHR32091">
    <property type="entry name" value="EUKARYOTIC TRANSLATION INITIATION FACTOR 4B"/>
    <property type="match status" value="1"/>
</dbReference>